<accession>A0AAE0KUP0</accession>
<evidence type="ECO:0000313" key="2">
    <source>
        <dbReference type="EMBL" id="KAK3261407.1"/>
    </source>
</evidence>
<sequence length="295" mass="33167">MLAIAGLQGFPSKYNMAESMVLQQQASTRSRFSLIVSMDCQVMSHERFTHDYSLARFQEFFLPPKAPQVPPELGLGSMPEEATQTGGCLLGVMNKLMTEVVNDTDVEKLFESIIDEQFPLFAHVPEMVPEPFPSQVGGWNLDIPHPDDSPSPEPPEGPQSPFDKMPKIPDLPEDTETDDEEQLARKRREREEIQQQKEERAAAEKEYTAQIEKQQAEAGAAREAAMAAAEEARQEAEAKALADAEAERQAAEERERGERRQGLAIQDDFMQMVENILDNTLFNLIREDHRQGGIL</sequence>
<protein>
    <submittedName>
        <fullName evidence="2">Uncharacterized protein</fullName>
    </submittedName>
</protein>
<dbReference type="AlphaFoldDB" id="A0AAE0KUP0"/>
<feature type="region of interest" description="Disordered" evidence="1">
    <location>
        <begin position="133"/>
        <end position="263"/>
    </location>
</feature>
<proteinExistence type="predicted"/>
<keyword evidence="3" id="KW-1185">Reference proteome</keyword>
<evidence type="ECO:0000256" key="1">
    <source>
        <dbReference type="SAM" id="MobiDB-lite"/>
    </source>
</evidence>
<gene>
    <name evidence="2" type="ORF">CYMTET_29683</name>
</gene>
<name>A0AAE0KUP0_9CHLO</name>
<feature type="compositionally biased region" description="Pro residues" evidence="1">
    <location>
        <begin position="149"/>
        <end position="158"/>
    </location>
</feature>
<evidence type="ECO:0000313" key="3">
    <source>
        <dbReference type="Proteomes" id="UP001190700"/>
    </source>
</evidence>
<feature type="compositionally biased region" description="Acidic residues" evidence="1">
    <location>
        <begin position="171"/>
        <end position="181"/>
    </location>
</feature>
<feature type="compositionally biased region" description="Basic and acidic residues" evidence="1">
    <location>
        <begin position="189"/>
        <end position="207"/>
    </location>
</feature>
<reference evidence="2 3" key="1">
    <citation type="journal article" date="2015" name="Genome Biol. Evol.">
        <title>Comparative Genomics of a Bacterivorous Green Alga Reveals Evolutionary Causalities and Consequences of Phago-Mixotrophic Mode of Nutrition.</title>
        <authorList>
            <person name="Burns J.A."/>
            <person name="Paasch A."/>
            <person name="Narechania A."/>
            <person name="Kim E."/>
        </authorList>
    </citation>
    <scope>NUCLEOTIDE SEQUENCE [LARGE SCALE GENOMIC DNA]</scope>
    <source>
        <strain evidence="2 3">PLY_AMNH</strain>
    </source>
</reference>
<dbReference type="Proteomes" id="UP001190700">
    <property type="component" value="Unassembled WGS sequence"/>
</dbReference>
<comment type="caution">
    <text evidence="2">The sequence shown here is derived from an EMBL/GenBank/DDBJ whole genome shotgun (WGS) entry which is preliminary data.</text>
</comment>
<organism evidence="2 3">
    <name type="scientific">Cymbomonas tetramitiformis</name>
    <dbReference type="NCBI Taxonomy" id="36881"/>
    <lineage>
        <taxon>Eukaryota</taxon>
        <taxon>Viridiplantae</taxon>
        <taxon>Chlorophyta</taxon>
        <taxon>Pyramimonadophyceae</taxon>
        <taxon>Pyramimonadales</taxon>
        <taxon>Pyramimonadaceae</taxon>
        <taxon>Cymbomonas</taxon>
    </lineage>
</organism>
<feature type="compositionally biased region" description="Basic and acidic residues" evidence="1">
    <location>
        <begin position="230"/>
        <end position="261"/>
    </location>
</feature>
<dbReference type="EMBL" id="LGRX02016923">
    <property type="protein sequence ID" value="KAK3261407.1"/>
    <property type="molecule type" value="Genomic_DNA"/>
</dbReference>
<feature type="compositionally biased region" description="Low complexity" evidence="1">
    <location>
        <begin position="212"/>
        <end position="229"/>
    </location>
</feature>